<dbReference type="GO" id="GO:0006688">
    <property type="term" value="P:glycosphingolipid biosynthetic process"/>
    <property type="evidence" value="ECO:0007669"/>
    <property type="project" value="TreeGrafter"/>
</dbReference>
<evidence type="ECO:0000256" key="2">
    <source>
        <dbReference type="ARBA" id="ARBA00009003"/>
    </source>
</evidence>
<dbReference type="GO" id="GO:0000139">
    <property type="term" value="C:Golgi membrane"/>
    <property type="evidence" value="ECO:0007669"/>
    <property type="project" value="UniProtKB-SubCell"/>
</dbReference>
<dbReference type="InterPro" id="IPR007577">
    <property type="entry name" value="GlycoTrfase_DXD_sugar-bd_CS"/>
</dbReference>
<dbReference type="Pfam" id="PF04572">
    <property type="entry name" value="Gb3_synth"/>
    <property type="match status" value="1"/>
</dbReference>
<dbReference type="Proteomes" id="UP000694925">
    <property type="component" value="Unplaced"/>
</dbReference>
<evidence type="ECO:0000256" key="1">
    <source>
        <dbReference type="ARBA" id="ARBA00004323"/>
    </source>
</evidence>
<dbReference type="InterPro" id="IPR029044">
    <property type="entry name" value="Nucleotide-diphossugar_trans"/>
</dbReference>
<proteinExistence type="inferred from homology"/>
<comment type="similarity">
    <text evidence="2">Belongs to the glycosyltransferase 32 family.</text>
</comment>
<gene>
    <name evidence="9" type="primary">LOC108625708</name>
</gene>
<dbReference type="InterPro" id="IPR051981">
    <property type="entry name" value="Glycosyltransf_32"/>
</dbReference>
<reference evidence="9" key="1">
    <citation type="submission" date="2025-08" db="UniProtKB">
        <authorList>
            <consortium name="RefSeq"/>
        </authorList>
    </citation>
    <scope>IDENTIFICATION</scope>
    <source>
        <tissue evidence="9">Whole body</tissue>
    </source>
</reference>
<keyword evidence="6" id="KW-0472">Membrane</keyword>
<keyword evidence="5" id="KW-0333">Golgi apparatus</keyword>
<accession>A0AAJ7N7G2</accession>
<organism evidence="8 9">
    <name type="scientific">Ceratina calcarata</name>
    <dbReference type="NCBI Taxonomy" id="156304"/>
    <lineage>
        <taxon>Eukaryota</taxon>
        <taxon>Metazoa</taxon>
        <taxon>Ecdysozoa</taxon>
        <taxon>Arthropoda</taxon>
        <taxon>Hexapoda</taxon>
        <taxon>Insecta</taxon>
        <taxon>Pterygota</taxon>
        <taxon>Neoptera</taxon>
        <taxon>Endopterygota</taxon>
        <taxon>Hymenoptera</taxon>
        <taxon>Apocrita</taxon>
        <taxon>Aculeata</taxon>
        <taxon>Apoidea</taxon>
        <taxon>Anthophila</taxon>
        <taxon>Apidae</taxon>
        <taxon>Ceratina</taxon>
        <taxon>Zadontomerus</taxon>
    </lineage>
</organism>
<evidence type="ECO:0000256" key="4">
    <source>
        <dbReference type="ARBA" id="ARBA00022679"/>
    </source>
</evidence>
<keyword evidence="3" id="KW-0328">Glycosyltransferase</keyword>
<evidence type="ECO:0000259" key="7">
    <source>
        <dbReference type="Pfam" id="PF04572"/>
    </source>
</evidence>
<comment type="subcellular location">
    <subcellularLocation>
        <location evidence="1">Golgi apparatus membrane</location>
        <topology evidence="1">Single-pass type II membrane protein</topology>
    </subcellularLocation>
</comment>
<dbReference type="GeneID" id="108625708"/>
<protein>
    <submittedName>
        <fullName evidence="9">Lactosylceramide 4-alpha-galactosyltransferase-like</fullName>
    </submittedName>
</protein>
<dbReference type="GO" id="GO:0035248">
    <property type="term" value="F:alpha-1,4-N-acetylgalactosaminyltransferase activity"/>
    <property type="evidence" value="ECO:0007669"/>
    <property type="project" value="TreeGrafter"/>
</dbReference>
<dbReference type="Gene3D" id="3.90.550.20">
    <property type="match status" value="1"/>
</dbReference>
<dbReference type="Pfam" id="PF04488">
    <property type="entry name" value="Gly_transf_sug"/>
    <property type="match status" value="1"/>
</dbReference>
<evidence type="ECO:0000313" key="9">
    <source>
        <dbReference type="RefSeq" id="XP_017881402.1"/>
    </source>
</evidence>
<evidence type="ECO:0000256" key="5">
    <source>
        <dbReference type="ARBA" id="ARBA00023034"/>
    </source>
</evidence>
<sequence>MLNVRQACAVESAAKMNPNMNVYLLLVSHSTNANQTRKFFDQLENYPNVRIRRVYLNKYMKDTPLEKWYEEGAWNKSHWPMSHMSDALRYLTLWRYGGIYLDLDVVVTTCLEDLTNFAGIQDSIVGAGAIGFSGSTLGRRVADICINDLRNNFRGDIWGHNGPGVITRMLENLCSTKNVWNMTIERCNGFELLPPSSFYPIHYSSWRKYFESQYKNSTMEAVKKARAIHVWNKLSMNEKVRVDSDVPYAIVARNYCPKVFNNCGEIF</sequence>
<dbReference type="InterPro" id="IPR007652">
    <property type="entry name" value="A1-4-GlycosylTfrase_dom"/>
</dbReference>
<dbReference type="KEGG" id="ccal:108625708"/>
<keyword evidence="8" id="KW-1185">Reference proteome</keyword>
<dbReference type="RefSeq" id="XP_017881402.1">
    <property type="nucleotide sequence ID" value="XM_018025913.2"/>
</dbReference>
<keyword evidence="4" id="KW-0808">Transferase</keyword>
<name>A0AAJ7N7G2_9HYME</name>
<dbReference type="AlphaFoldDB" id="A0AAJ7N7G2"/>
<dbReference type="SUPFAM" id="SSF53448">
    <property type="entry name" value="Nucleotide-diphospho-sugar transferases"/>
    <property type="match status" value="1"/>
</dbReference>
<dbReference type="PANTHER" id="PTHR12042:SF21">
    <property type="entry name" value="ALPHA1,4-GALACTOSYLTRANSFERASE 1-RELATED"/>
    <property type="match status" value="1"/>
</dbReference>
<evidence type="ECO:0000256" key="6">
    <source>
        <dbReference type="ARBA" id="ARBA00023136"/>
    </source>
</evidence>
<evidence type="ECO:0000313" key="8">
    <source>
        <dbReference type="Proteomes" id="UP000694925"/>
    </source>
</evidence>
<evidence type="ECO:0000256" key="3">
    <source>
        <dbReference type="ARBA" id="ARBA00022676"/>
    </source>
</evidence>
<feature type="domain" description="Alpha 1,4-glycosyltransferase" evidence="7">
    <location>
        <begin position="137"/>
        <end position="262"/>
    </location>
</feature>
<dbReference type="PANTHER" id="PTHR12042">
    <property type="entry name" value="LACTOSYLCERAMIDE 4-ALPHA-GALACTOSYLTRANSFERASE ALPHA- 1,4-GALACTOSYLTRANSFERASE"/>
    <property type="match status" value="1"/>
</dbReference>